<organism evidence="8 9">
    <name type="scientific">Orchesella dallaii</name>
    <dbReference type="NCBI Taxonomy" id="48710"/>
    <lineage>
        <taxon>Eukaryota</taxon>
        <taxon>Metazoa</taxon>
        <taxon>Ecdysozoa</taxon>
        <taxon>Arthropoda</taxon>
        <taxon>Hexapoda</taxon>
        <taxon>Collembola</taxon>
        <taxon>Entomobryomorpha</taxon>
        <taxon>Entomobryoidea</taxon>
        <taxon>Orchesellidae</taxon>
        <taxon>Orchesellinae</taxon>
        <taxon>Orchesella</taxon>
    </lineage>
</organism>
<dbReference type="InterPro" id="IPR003507">
    <property type="entry name" value="S66_fam"/>
</dbReference>
<dbReference type="InterPro" id="IPR029062">
    <property type="entry name" value="Class_I_gatase-like"/>
</dbReference>
<dbReference type="EMBL" id="CAXLJM020000049">
    <property type="protein sequence ID" value="CAL8114072.1"/>
    <property type="molecule type" value="Genomic_DNA"/>
</dbReference>
<keyword evidence="4" id="KW-0378">Hydrolase</keyword>
<protein>
    <recommendedName>
        <fullName evidence="10">LD-carboxypeptidase</fullName>
    </recommendedName>
</protein>
<evidence type="ECO:0000256" key="3">
    <source>
        <dbReference type="ARBA" id="ARBA00022670"/>
    </source>
</evidence>
<dbReference type="PANTHER" id="PTHR30237">
    <property type="entry name" value="MURAMOYLTETRAPEPTIDE CARBOXYPEPTIDASE"/>
    <property type="match status" value="1"/>
</dbReference>
<dbReference type="InterPro" id="IPR040921">
    <property type="entry name" value="Peptidase_S66C"/>
</dbReference>
<keyword evidence="5" id="KW-0720">Serine protease</keyword>
<dbReference type="PIRSF" id="PIRSF028757">
    <property type="entry name" value="LD-carboxypeptidase"/>
    <property type="match status" value="1"/>
</dbReference>
<dbReference type="InterPro" id="IPR040449">
    <property type="entry name" value="Peptidase_S66_N"/>
</dbReference>
<dbReference type="Proteomes" id="UP001642540">
    <property type="component" value="Unassembled WGS sequence"/>
</dbReference>
<dbReference type="Pfam" id="PF17676">
    <property type="entry name" value="Peptidase_S66C"/>
    <property type="match status" value="1"/>
</dbReference>
<dbReference type="Gene3D" id="3.50.30.60">
    <property type="entry name" value="LD-carboxypeptidase A C-terminal domain-like"/>
    <property type="match status" value="1"/>
</dbReference>
<sequence>MIEIEVCIMNKFRANPGDLVRVVAPAGKGSSQNLPLIKEYIESLGLVAQITDNIYDQDEPFYSNFDEFRANDLISAILDDNCKIIWCIRGGAGCNRLIQYLDERLPTQPPPNPKLLIGYSDITVLHMYLHKKYNWPTLHGAMMEAVVNGSYDPESNSILFLLGLIFNRITTVCYPELTRLDGGSVLTDPITGAVVGGNLTLVEASIGTNWEINTEGKILFLEDISVPAYSLERSLSHMIQVGLFENTKAVIFGDFTSADSQTLIRFAQQRFATDPLINCPVFVIPGIGHGDVNLPLPLNTSAEIRFVEALNEYQLCDTAQDI</sequence>
<dbReference type="Pfam" id="PF02016">
    <property type="entry name" value="Peptidase_S66"/>
    <property type="match status" value="1"/>
</dbReference>
<dbReference type="InterPro" id="IPR027461">
    <property type="entry name" value="Carboxypeptidase_A_C_sf"/>
</dbReference>
<accession>A0ABP1QXK1</accession>
<name>A0ABP1QXK1_9HEXA</name>
<keyword evidence="2" id="KW-0121">Carboxypeptidase</keyword>
<evidence type="ECO:0000256" key="2">
    <source>
        <dbReference type="ARBA" id="ARBA00022645"/>
    </source>
</evidence>
<keyword evidence="3" id="KW-0645">Protease</keyword>
<dbReference type="CDD" id="cd07025">
    <property type="entry name" value="Peptidase_S66"/>
    <property type="match status" value="1"/>
</dbReference>
<reference evidence="8 9" key="1">
    <citation type="submission" date="2024-08" db="EMBL/GenBank/DDBJ databases">
        <authorList>
            <person name="Cucini C."/>
            <person name="Frati F."/>
        </authorList>
    </citation>
    <scope>NUCLEOTIDE SEQUENCE [LARGE SCALE GENOMIC DNA]</scope>
</reference>
<evidence type="ECO:0000256" key="5">
    <source>
        <dbReference type="ARBA" id="ARBA00022825"/>
    </source>
</evidence>
<dbReference type="PANTHER" id="PTHR30237:SF2">
    <property type="entry name" value="MUREIN TETRAPEPTIDE CARBOXYPEPTIDASE"/>
    <property type="match status" value="1"/>
</dbReference>
<proteinExistence type="inferred from homology"/>
<evidence type="ECO:0000313" key="8">
    <source>
        <dbReference type="EMBL" id="CAL8114072.1"/>
    </source>
</evidence>
<feature type="domain" description="LD-carboxypeptidase C-terminal" evidence="7">
    <location>
        <begin position="191"/>
        <end position="304"/>
    </location>
</feature>
<dbReference type="SUPFAM" id="SSF141986">
    <property type="entry name" value="LD-carboxypeptidase A C-terminal domain-like"/>
    <property type="match status" value="1"/>
</dbReference>
<comment type="similarity">
    <text evidence="1">Belongs to the peptidase S66 family.</text>
</comment>
<dbReference type="Gene3D" id="3.40.50.10740">
    <property type="entry name" value="Class I glutamine amidotransferase-like"/>
    <property type="match status" value="1"/>
</dbReference>
<comment type="caution">
    <text evidence="8">The sequence shown here is derived from an EMBL/GenBank/DDBJ whole genome shotgun (WGS) entry which is preliminary data.</text>
</comment>
<evidence type="ECO:0008006" key="10">
    <source>
        <dbReference type="Google" id="ProtNLM"/>
    </source>
</evidence>
<keyword evidence="9" id="KW-1185">Reference proteome</keyword>
<evidence type="ECO:0000256" key="1">
    <source>
        <dbReference type="ARBA" id="ARBA00010233"/>
    </source>
</evidence>
<evidence type="ECO:0000259" key="6">
    <source>
        <dbReference type="Pfam" id="PF02016"/>
    </source>
</evidence>
<dbReference type="SUPFAM" id="SSF52317">
    <property type="entry name" value="Class I glutamine amidotransferase-like"/>
    <property type="match status" value="1"/>
</dbReference>
<evidence type="ECO:0000256" key="4">
    <source>
        <dbReference type="ARBA" id="ARBA00022801"/>
    </source>
</evidence>
<gene>
    <name evidence="8" type="ORF">ODALV1_LOCUS16299</name>
</gene>
<dbReference type="InterPro" id="IPR027478">
    <property type="entry name" value="LdcA_N"/>
</dbReference>
<evidence type="ECO:0000259" key="7">
    <source>
        <dbReference type="Pfam" id="PF17676"/>
    </source>
</evidence>
<feature type="domain" description="LD-carboxypeptidase N-terminal" evidence="6">
    <location>
        <begin position="20"/>
        <end position="140"/>
    </location>
</feature>
<evidence type="ECO:0000313" key="9">
    <source>
        <dbReference type="Proteomes" id="UP001642540"/>
    </source>
</evidence>